<sequence>MMSRLIAITGLLLLFPFVSSSQSIRVCEDDDDNNVFIPISKYMQKGDADCLAVWFADNLQVDVMGTVSNCSRNQARQIIRNFFTNYTPRCFEIVYKSGTYPMKYAVGNLDSGGNMFTVTILVKTYDAGNYIEQLKIEKQ</sequence>
<dbReference type="AlphaFoldDB" id="A0A940DR78"/>
<protein>
    <submittedName>
        <fullName evidence="2">DUF4783 domain-containing protein</fullName>
    </submittedName>
</protein>
<reference evidence="2" key="2">
    <citation type="journal article" date="2021" name="PeerJ">
        <title>Extensive microbial diversity within the chicken gut microbiome revealed by metagenomics and culture.</title>
        <authorList>
            <person name="Gilroy R."/>
            <person name="Ravi A."/>
            <person name="Getino M."/>
            <person name="Pursley I."/>
            <person name="Horton D.L."/>
            <person name="Alikhan N.F."/>
            <person name="Baker D."/>
            <person name="Gharbi K."/>
            <person name="Hall N."/>
            <person name="Watson M."/>
            <person name="Adriaenssens E.M."/>
            <person name="Foster-Nyarko E."/>
            <person name="Jarju S."/>
            <person name="Secka A."/>
            <person name="Antonio M."/>
            <person name="Oren A."/>
            <person name="Chaudhuri R.R."/>
            <person name="La Ragione R."/>
            <person name="Hildebrand F."/>
            <person name="Pallen M.J."/>
        </authorList>
    </citation>
    <scope>NUCLEOTIDE SEQUENCE</scope>
    <source>
        <strain evidence="2">G3-8215</strain>
    </source>
</reference>
<organism evidence="2 3">
    <name type="scientific">Candidatus Cryptobacteroides avicola</name>
    <dbReference type="NCBI Taxonomy" id="2840757"/>
    <lineage>
        <taxon>Bacteria</taxon>
        <taxon>Pseudomonadati</taxon>
        <taxon>Bacteroidota</taxon>
        <taxon>Bacteroidia</taxon>
        <taxon>Bacteroidales</taxon>
        <taxon>Candidatus Cryptobacteroides</taxon>
    </lineage>
</organism>
<feature type="chain" id="PRO_5037451135" evidence="1">
    <location>
        <begin position="22"/>
        <end position="139"/>
    </location>
</feature>
<dbReference type="EMBL" id="JADILV010000026">
    <property type="protein sequence ID" value="MBO8483290.1"/>
    <property type="molecule type" value="Genomic_DNA"/>
</dbReference>
<keyword evidence="1" id="KW-0732">Signal</keyword>
<dbReference type="InterPro" id="IPR031977">
    <property type="entry name" value="DUF4783"/>
</dbReference>
<evidence type="ECO:0000313" key="3">
    <source>
        <dbReference type="Proteomes" id="UP000725002"/>
    </source>
</evidence>
<dbReference type="Proteomes" id="UP000725002">
    <property type="component" value="Unassembled WGS sequence"/>
</dbReference>
<comment type="caution">
    <text evidence="2">The sequence shown here is derived from an EMBL/GenBank/DDBJ whole genome shotgun (WGS) entry which is preliminary data.</text>
</comment>
<name>A0A940DR78_9BACT</name>
<gene>
    <name evidence="2" type="ORF">IAB75_04150</name>
</gene>
<proteinExistence type="predicted"/>
<reference evidence="2" key="1">
    <citation type="submission" date="2020-10" db="EMBL/GenBank/DDBJ databases">
        <authorList>
            <person name="Gilroy R."/>
        </authorList>
    </citation>
    <scope>NUCLEOTIDE SEQUENCE</scope>
    <source>
        <strain evidence="2">G3-8215</strain>
    </source>
</reference>
<accession>A0A940DR78</accession>
<dbReference type="Pfam" id="PF16022">
    <property type="entry name" value="DUF4783"/>
    <property type="match status" value="1"/>
</dbReference>
<feature type="signal peptide" evidence="1">
    <location>
        <begin position="1"/>
        <end position="21"/>
    </location>
</feature>
<evidence type="ECO:0000313" key="2">
    <source>
        <dbReference type="EMBL" id="MBO8483290.1"/>
    </source>
</evidence>
<dbReference type="Gene3D" id="3.10.450.50">
    <property type="match status" value="1"/>
</dbReference>
<evidence type="ECO:0000256" key="1">
    <source>
        <dbReference type="SAM" id="SignalP"/>
    </source>
</evidence>